<dbReference type="Proteomes" id="UP000188268">
    <property type="component" value="Unassembled WGS sequence"/>
</dbReference>
<feature type="domain" description="Gnk2-homologous" evidence="4">
    <location>
        <begin position="107"/>
        <end position="214"/>
    </location>
</feature>
<keyword evidence="1" id="KW-0732">Signal</keyword>
<evidence type="ECO:0000256" key="3">
    <source>
        <dbReference type="SAM" id="Phobius"/>
    </source>
</evidence>
<dbReference type="AlphaFoldDB" id="A0A1R3I2G9"/>
<evidence type="ECO:0000313" key="6">
    <source>
        <dbReference type="Proteomes" id="UP000188268"/>
    </source>
</evidence>
<keyword evidence="3" id="KW-1133">Transmembrane helix</keyword>
<evidence type="ECO:0000256" key="2">
    <source>
        <dbReference type="ARBA" id="ARBA00022737"/>
    </source>
</evidence>
<protein>
    <recommendedName>
        <fullName evidence="4">Gnk2-homologous domain-containing protein</fullName>
    </recommendedName>
</protein>
<dbReference type="PANTHER" id="PTHR32099:SF51">
    <property type="entry name" value="CYSTEINE-RICH RECEPTOR-LIKE PROTEIN KINASE 25 ISOFORM X1"/>
    <property type="match status" value="1"/>
</dbReference>
<name>A0A1R3I2G9_COCAP</name>
<feature type="domain" description="Gnk2-homologous" evidence="4">
    <location>
        <begin position="265"/>
        <end position="374"/>
    </location>
</feature>
<dbReference type="OrthoDB" id="688481at2759"/>
<evidence type="ECO:0000256" key="1">
    <source>
        <dbReference type="ARBA" id="ARBA00022729"/>
    </source>
</evidence>
<dbReference type="PANTHER" id="PTHR32099">
    <property type="entry name" value="CYSTEINE-RICH REPEAT SECRETORY PROTEIN"/>
    <property type="match status" value="1"/>
</dbReference>
<dbReference type="Pfam" id="PF01657">
    <property type="entry name" value="Stress-antifung"/>
    <property type="match status" value="4"/>
</dbReference>
<dbReference type="CDD" id="cd23509">
    <property type="entry name" value="Gnk2-like"/>
    <property type="match status" value="4"/>
</dbReference>
<keyword evidence="3" id="KW-0812">Transmembrane</keyword>
<proteinExistence type="predicted"/>
<dbReference type="STRING" id="210143.A0A1R3I2G9"/>
<dbReference type="Gramene" id="OMO76701">
    <property type="protein sequence ID" value="OMO76701"/>
    <property type="gene ID" value="CCACVL1_15481"/>
</dbReference>
<evidence type="ECO:0000259" key="4">
    <source>
        <dbReference type="PROSITE" id="PS51473"/>
    </source>
</evidence>
<keyword evidence="3" id="KW-0472">Membrane</keyword>
<dbReference type="Gene3D" id="3.30.430.20">
    <property type="entry name" value="Gnk2 domain, C-X8-C-X2-C motif"/>
    <property type="match status" value="4"/>
</dbReference>
<dbReference type="OMA" id="RDYCELC"/>
<gene>
    <name evidence="5" type="ORF">CCACVL1_15481</name>
</gene>
<dbReference type="InterPro" id="IPR038408">
    <property type="entry name" value="GNK2_sf"/>
</dbReference>
<keyword evidence="6" id="KW-1185">Reference proteome</keyword>
<organism evidence="5 6">
    <name type="scientific">Corchorus capsularis</name>
    <name type="common">Jute</name>
    <dbReference type="NCBI Taxonomy" id="210143"/>
    <lineage>
        <taxon>Eukaryota</taxon>
        <taxon>Viridiplantae</taxon>
        <taxon>Streptophyta</taxon>
        <taxon>Embryophyta</taxon>
        <taxon>Tracheophyta</taxon>
        <taxon>Spermatophyta</taxon>
        <taxon>Magnoliopsida</taxon>
        <taxon>eudicotyledons</taxon>
        <taxon>Gunneridae</taxon>
        <taxon>Pentapetalae</taxon>
        <taxon>rosids</taxon>
        <taxon>malvids</taxon>
        <taxon>Malvales</taxon>
        <taxon>Malvaceae</taxon>
        <taxon>Grewioideae</taxon>
        <taxon>Apeibeae</taxon>
        <taxon>Corchorus</taxon>
    </lineage>
</organism>
<comment type="caution">
    <text evidence="5">The sequence shown here is derived from an EMBL/GenBank/DDBJ whole genome shotgun (WGS) entry which is preliminary data.</text>
</comment>
<reference evidence="5 6" key="1">
    <citation type="submission" date="2013-09" db="EMBL/GenBank/DDBJ databases">
        <title>Corchorus capsularis genome sequencing.</title>
        <authorList>
            <person name="Alam M."/>
            <person name="Haque M.S."/>
            <person name="Islam M.S."/>
            <person name="Emdad E.M."/>
            <person name="Islam M.M."/>
            <person name="Ahmed B."/>
            <person name="Halim A."/>
            <person name="Hossen Q.M.M."/>
            <person name="Hossain M.Z."/>
            <person name="Ahmed R."/>
            <person name="Khan M.M."/>
            <person name="Islam R."/>
            <person name="Rashid M.M."/>
            <person name="Khan S.A."/>
            <person name="Rahman M.S."/>
            <person name="Alam M."/>
        </authorList>
    </citation>
    <scope>NUCLEOTIDE SEQUENCE [LARGE SCALE GENOMIC DNA]</scope>
    <source>
        <strain evidence="6">cv. CVL-1</strain>
        <tissue evidence="5">Whole seedling</tissue>
    </source>
</reference>
<accession>A0A1R3I2G9</accession>
<feature type="domain" description="Gnk2-homologous" evidence="4">
    <location>
        <begin position="1"/>
        <end position="98"/>
    </location>
</feature>
<keyword evidence="2" id="KW-0677">Repeat</keyword>
<dbReference type="EMBL" id="AWWV01010855">
    <property type="protein sequence ID" value="OMO76701.1"/>
    <property type="molecule type" value="Genomic_DNA"/>
</dbReference>
<feature type="domain" description="Gnk2-homologous" evidence="4">
    <location>
        <begin position="380"/>
        <end position="492"/>
    </location>
</feature>
<dbReference type="InterPro" id="IPR002902">
    <property type="entry name" value="GNK2"/>
</dbReference>
<evidence type="ECO:0000313" key="5">
    <source>
        <dbReference type="EMBL" id="OMO76701.1"/>
    </source>
</evidence>
<feature type="transmembrane region" description="Helical" evidence="3">
    <location>
        <begin position="272"/>
        <end position="296"/>
    </location>
</feature>
<dbReference type="PROSITE" id="PS51473">
    <property type="entry name" value="GNK2"/>
    <property type="match status" value="4"/>
</dbReference>
<sequence>MGGSYTANSDYESNLNRTFSRLTSRIKDFYSGFYHLTVGESPNKVNAIALCRGDKNQDDCNSCLNDMVTDQLKQRCPFSKEVVAWSESCMLRYANRDIFRKMELFPHDMHYNTQSVIMATTTNQFNEILRHEYNKLMISAVIGGSMRKYAAESTVVGDLQTVYLMVQCTPDLSAQECGYCLDVAKAKLSVNCSGLVGCRVSTPSCSFRIESSPFYGTPYPLPLSTIPSTGAGNFTANSTYEANLNRISSQLTSTNSTFGFYNLSAGEGLKSWQIVVAVLAPVAGSVLLLFLVCCLLKRRAKKKYDAIQGDNVGIKTDPDNIAYGLFLCRGDAPKEICQDCVGTAVKDIVQHCPNDRAAIITYEECMLRYSNENFFGTVELKPALQQTNVLNVSQQGEFRKLLEKTTRNITAKIKNDRSGRRFATEESPSDFSSNATLTIYALGQCTQDLSVAACNECLEDAFAYFLPGCCGVREGARIIFPSCNFRKQVIRENSWRYCCDCGLYGAFDCSVLFPKVEKKTEK</sequence>